<evidence type="ECO:0000313" key="1">
    <source>
        <dbReference type="EMBL" id="CAA6826288.1"/>
    </source>
</evidence>
<dbReference type="AlphaFoldDB" id="A0A6S6UDN6"/>
<reference evidence="1" key="1">
    <citation type="submission" date="2020-01" db="EMBL/GenBank/DDBJ databases">
        <authorList>
            <person name="Meier V. D."/>
            <person name="Meier V D."/>
        </authorList>
    </citation>
    <scope>NUCLEOTIDE SEQUENCE</scope>
    <source>
        <strain evidence="1">HLG_WM_MAG_01</strain>
    </source>
</reference>
<accession>A0A6S6UDN6</accession>
<organism evidence="1">
    <name type="scientific">uncultured Sulfurovum sp</name>
    <dbReference type="NCBI Taxonomy" id="269237"/>
    <lineage>
        <taxon>Bacteria</taxon>
        <taxon>Pseudomonadati</taxon>
        <taxon>Campylobacterota</taxon>
        <taxon>Epsilonproteobacteria</taxon>
        <taxon>Campylobacterales</taxon>
        <taxon>Sulfurovaceae</taxon>
        <taxon>Sulfurovum</taxon>
        <taxon>environmental samples</taxon>
    </lineage>
</organism>
<protein>
    <submittedName>
        <fullName evidence="1">Uncharacterized protein</fullName>
    </submittedName>
</protein>
<proteinExistence type="predicted"/>
<dbReference type="EMBL" id="CACVAS010000147">
    <property type="protein sequence ID" value="CAA6826288.1"/>
    <property type="molecule type" value="Genomic_DNA"/>
</dbReference>
<gene>
    <name evidence="1" type="ORF">HELGO_WM1554</name>
</gene>
<name>A0A6S6UDN6_9BACT</name>
<sequence>MVQVRLEPTQELYLNLILSLILNLFLSLEPTQELYLNIRFRLRKTRL</sequence>